<proteinExistence type="predicted"/>
<comment type="caution">
    <text evidence="1">The sequence shown here is derived from an EMBL/GenBank/DDBJ whole genome shotgun (WGS) entry which is preliminary data.</text>
</comment>
<dbReference type="EMBL" id="WLCI01000016">
    <property type="protein sequence ID" value="MTB96377.1"/>
    <property type="molecule type" value="Genomic_DNA"/>
</dbReference>
<reference evidence="1 2" key="1">
    <citation type="submission" date="2019-10" db="EMBL/GenBank/DDBJ databases">
        <title>Nocardioides novel species isolated from the excrement of Marmot.</title>
        <authorList>
            <person name="Zhang G."/>
        </authorList>
    </citation>
    <scope>NUCLEOTIDE SEQUENCE [LARGE SCALE GENOMIC DNA]</scope>
    <source>
        <strain evidence="2">zg-579</strain>
    </source>
</reference>
<sequence>MTTDVALEVRPRRRLVRWVVPALLGLALLAVLGWYATHPPVLATSADQRRATTAVDTPVYVGMFAAPGDRTLAVDGVKVHATANTDVDVAPLLCKGGSPVVTSDPATFCRELVAPAGNRLEPGDSLVVEVSAATPAVVVLDRIRVGYQDGIRAGTQEAGVEHAVVTVLGR</sequence>
<name>A0A6I3JE32_9ACTN</name>
<protein>
    <submittedName>
        <fullName evidence="1">Uncharacterized protein</fullName>
    </submittedName>
</protein>
<dbReference type="AlphaFoldDB" id="A0A6I3JE32"/>
<gene>
    <name evidence="1" type="ORF">GGQ22_14980</name>
</gene>
<evidence type="ECO:0000313" key="2">
    <source>
        <dbReference type="Proteomes" id="UP000433406"/>
    </source>
</evidence>
<organism evidence="1 2">
    <name type="scientific">Nocardioides marmotae</name>
    <dbReference type="NCBI Taxonomy" id="2663857"/>
    <lineage>
        <taxon>Bacteria</taxon>
        <taxon>Bacillati</taxon>
        <taxon>Actinomycetota</taxon>
        <taxon>Actinomycetes</taxon>
        <taxon>Propionibacteriales</taxon>
        <taxon>Nocardioidaceae</taxon>
        <taxon>Nocardioides</taxon>
    </lineage>
</organism>
<dbReference type="RefSeq" id="WP_154616248.1">
    <property type="nucleotide sequence ID" value="NZ_CP053660.1"/>
</dbReference>
<evidence type="ECO:0000313" key="1">
    <source>
        <dbReference type="EMBL" id="MTB96377.1"/>
    </source>
</evidence>
<keyword evidence="2" id="KW-1185">Reference proteome</keyword>
<dbReference type="Proteomes" id="UP000433406">
    <property type="component" value="Unassembled WGS sequence"/>
</dbReference>
<accession>A0A6I3JE32</accession>